<dbReference type="InterPro" id="IPR036465">
    <property type="entry name" value="vWFA_dom_sf"/>
</dbReference>
<name>A0A2S9XF63_9BACT</name>
<dbReference type="RefSeq" id="WP_258183037.1">
    <property type="nucleotide sequence ID" value="NZ_PVNK01000240.1"/>
</dbReference>
<organism evidence="3 4">
    <name type="scientific">Enhygromyxa salina</name>
    <dbReference type="NCBI Taxonomy" id="215803"/>
    <lineage>
        <taxon>Bacteria</taxon>
        <taxon>Pseudomonadati</taxon>
        <taxon>Myxococcota</taxon>
        <taxon>Polyangia</taxon>
        <taxon>Nannocystales</taxon>
        <taxon>Nannocystaceae</taxon>
        <taxon>Enhygromyxa</taxon>
    </lineage>
</organism>
<evidence type="ECO:0000313" key="4">
    <source>
        <dbReference type="Proteomes" id="UP000237968"/>
    </source>
</evidence>
<dbReference type="InterPro" id="IPR024038">
    <property type="entry name" value="MYXO-CTERM"/>
</dbReference>
<reference evidence="3 4" key="1">
    <citation type="submission" date="2018-03" db="EMBL/GenBank/DDBJ databases">
        <title>Draft Genome Sequences of the Obligatory Marine Myxobacteria Enhygromyxa salina SWB005.</title>
        <authorList>
            <person name="Poehlein A."/>
            <person name="Moghaddam J.A."/>
            <person name="Harms H."/>
            <person name="Alanjari M."/>
            <person name="Koenig G.M."/>
            <person name="Daniel R."/>
            <person name="Schaeberle T.F."/>
        </authorList>
    </citation>
    <scope>NUCLEOTIDE SEQUENCE [LARGE SCALE GENOMIC DNA]</scope>
    <source>
        <strain evidence="3 4">SWB005</strain>
    </source>
</reference>
<feature type="domain" description="VWFA" evidence="2">
    <location>
        <begin position="305"/>
        <end position="568"/>
    </location>
</feature>
<sequence>MKRLLGENWKRVGLQVGLLAGIGLAFAIGTQGEEATAGPNPDCPDEGMCTFKKPNVMFVMDYSTSMNAIWDMNNNATRWEVTVAAVQQVVQPGSFLSQNTHLALMRFGHDPAASEGTMIAGDLSGIIDGQALDIQWDDDNNEYLPCNGQALVDSLNEVDAPMQGMEFGIGTWTKGALDAVAVEIAQTKADHPDDQDMPGRAYVNVLLTDGEWTGMDGTTPLEPANQNPAITAADLYDNQDIQTFVVAVAGDPNAEAAADETAAAGGTTEAIDGATPDLLAMALAGVVQNIIDSVVAPECVGGLPRVMILLDASSSMLNVNGGTQAGAMDETGWDQARDALSGDMSLFDIDVGIGAAEDVTHLGLAVFGHNQPAPGEQTILVDYGPCMKDNFGWALDPNTSCEMPGCDDPWGGPPISWTFQDGTIEPPGFDQATTSHMPQCGGVAEFCSGSGTYTHLGLQLIKNNQAAYHAAALMPMAQYPTNDQTIYFNILITDGQYNLYSTDAQVSTELTEMYNNGITTYVIGFGDGVNTPQAMTQLSNMADWGSGGTENYFDADNQADLEAALAAIFGNLVFDPCCALNDCSENPEPDTMEPDPIPMTDTGDGDGDTDTGDGDGDTGDGDGDTGDGDTDTGDGDGDPGDGDGDPGDGDTDGGDDAAEGDDGADDDTDGGETGTGGDLGAEVGEDDGCNCSTADSDTDKTGGLLGTFLALGLAGFIRRRRRD</sequence>
<feature type="domain" description="VWFA" evidence="2">
    <location>
        <begin position="55"/>
        <end position="294"/>
    </location>
</feature>
<dbReference type="Proteomes" id="UP000237968">
    <property type="component" value="Unassembled WGS sequence"/>
</dbReference>
<keyword evidence="4" id="KW-1185">Reference proteome</keyword>
<evidence type="ECO:0000256" key="1">
    <source>
        <dbReference type="SAM" id="MobiDB-lite"/>
    </source>
</evidence>
<proteinExistence type="predicted"/>
<dbReference type="SUPFAM" id="SSF53300">
    <property type="entry name" value="vWA-like"/>
    <property type="match status" value="2"/>
</dbReference>
<gene>
    <name evidence="3" type="ORF">ENSA5_54820</name>
</gene>
<dbReference type="AlphaFoldDB" id="A0A2S9XF63"/>
<evidence type="ECO:0000313" key="3">
    <source>
        <dbReference type="EMBL" id="PRP91508.1"/>
    </source>
</evidence>
<protein>
    <submittedName>
        <fullName evidence="3">von Willebrand factor type A domain protein</fullName>
    </submittedName>
</protein>
<feature type="region of interest" description="Disordered" evidence="1">
    <location>
        <begin position="585"/>
        <end position="704"/>
    </location>
</feature>
<comment type="caution">
    <text evidence="3">The sequence shown here is derived from an EMBL/GenBank/DDBJ whole genome shotgun (WGS) entry which is preliminary data.</text>
</comment>
<dbReference type="Gene3D" id="3.40.50.410">
    <property type="entry name" value="von Willebrand factor, type A domain"/>
    <property type="match status" value="2"/>
</dbReference>
<dbReference type="NCBIfam" id="TIGR03901">
    <property type="entry name" value="MYXO-CTERM"/>
    <property type="match status" value="1"/>
</dbReference>
<dbReference type="SMART" id="SM00327">
    <property type="entry name" value="VWA"/>
    <property type="match status" value="2"/>
</dbReference>
<accession>A0A2S9XF63</accession>
<evidence type="ECO:0000259" key="2">
    <source>
        <dbReference type="PROSITE" id="PS50234"/>
    </source>
</evidence>
<dbReference type="InterPro" id="IPR002035">
    <property type="entry name" value="VWF_A"/>
</dbReference>
<dbReference type="PROSITE" id="PS50234">
    <property type="entry name" value="VWFA"/>
    <property type="match status" value="2"/>
</dbReference>
<feature type="compositionally biased region" description="Acidic residues" evidence="1">
    <location>
        <begin position="603"/>
        <end position="670"/>
    </location>
</feature>
<dbReference type="EMBL" id="PVNK01000240">
    <property type="protein sequence ID" value="PRP91508.1"/>
    <property type="molecule type" value="Genomic_DNA"/>
</dbReference>